<keyword evidence="1" id="KW-0808">Transferase</keyword>
<dbReference type="Pfam" id="PF04655">
    <property type="entry name" value="APH_6_hur"/>
    <property type="match status" value="1"/>
</dbReference>
<accession>K1EMG7</accession>
<sequence>MRVEDAAALVPAPFAEHIATLEAEGGPAGIAWVAGLPHLLAEVLPEWELTVDGPPMTGHCALVLPVRGPEGPAALKLGWPHEDADGEHLALRAWGGRGAARLLRADPRRSVLLLERLTTEDLTDLWDEEAVGVVAGLYADLHVTPLPQVPRLVPWAGAHLDRRGAAALPRRFVEQARSTLRSLGTLGGERLLHGDLHYGNVLSDGTDWVAIDPKPLVGHPAWEVAPLLTNRWAEMGTGPSLRWSVRRRVEVVCDVAALDEDLVRAVSALREVVNAVWASEDGDGERVSRAIALVKALGD</sequence>
<dbReference type="InterPro" id="IPR011009">
    <property type="entry name" value="Kinase-like_dom_sf"/>
</dbReference>
<dbReference type="GO" id="GO:0016773">
    <property type="term" value="F:phosphotransferase activity, alcohol group as acceptor"/>
    <property type="evidence" value="ECO:0007669"/>
    <property type="project" value="InterPro"/>
</dbReference>
<dbReference type="PATRIC" id="fig|1210046.3.peg.2408"/>
<dbReference type="STRING" id="1210046.B277_12531"/>
<dbReference type="Gene3D" id="1.10.510.10">
    <property type="entry name" value="Transferase(Phosphotransferase) domain 1"/>
    <property type="match status" value="1"/>
</dbReference>
<evidence type="ECO:0000313" key="2">
    <source>
        <dbReference type="Proteomes" id="UP000004474"/>
    </source>
</evidence>
<dbReference type="AlphaFoldDB" id="K1EMG7"/>
<dbReference type="Proteomes" id="UP000004474">
    <property type="component" value="Unassembled WGS sequence"/>
</dbReference>
<dbReference type="EMBL" id="ALWX01000057">
    <property type="protein sequence ID" value="EKA60488.1"/>
    <property type="molecule type" value="Genomic_DNA"/>
</dbReference>
<proteinExistence type="predicted"/>
<name>K1EMG7_9MICO</name>
<dbReference type="eggNOG" id="COG3570">
    <property type="taxonomic scope" value="Bacteria"/>
</dbReference>
<evidence type="ECO:0000313" key="1">
    <source>
        <dbReference type="EMBL" id="EKA60488.1"/>
    </source>
</evidence>
<dbReference type="SUPFAM" id="SSF56112">
    <property type="entry name" value="Protein kinase-like (PK-like)"/>
    <property type="match status" value="1"/>
</dbReference>
<reference evidence="1 2" key="1">
    <citation type="journal article" date="2012" name="J. Bacteriol.">
        <title>Genome Sequence of Janibacter hoylei MTCC8307, Isolated from the Stratospheric Air.</title>
        <authorList>
            <person name="Pawar S.P."/>
            <person name="Dhotre D.P."/>
            <person name="Shetty S.A."/>
            <person name="Chowdhury S.P."/>
            <person name="Chaudhari B.L."/>
            <person name="Shouche Y.S."/>
        </authorList>
    </citation>
    <scope>NUCLEOTIDE SEQUENCE [LARGE SCALE GENOMIC DNA]</scope>
    <source>
        <strain evidence="1 2">PVAS-1</strain>
    </source>
</reference>
<gene>
    <name evidence="1" type="ORF">B277_12531</name>
</gene>
<organism evidence="1 2">
    <name type="scientific">Janibacter hoylei PVAS-1</name>
    <dbReference type="NCBI Taxonomy" id="1210046"/>
    <lineage>
        <taxon>Bacteria</taxon>
        <taxon>Bacillati</taxon>
        <taxon>Actinomycetota</taxon>
        <taxon>Actinomycetes</taxon>
        <taxon>Micrococcales</taxon>
        <taxon>Intrasporangiaceae</taxon>
        <taxon>Janibacter</taxon>
    </lineage>
</organism>
<comment type="caution">
    <text evidence="1">The sequence shown here is derived from an EMBL/GenBank/DDBJ whole genome shotgun (WGS) entry which is preliminary data.</text>
</comment>
<protein>
    <submittedName>
        <fullName evidence="1">6-kinase</fullName>
    </submittedName>
</protein>
<dbReference type="RefSeq" id="WP_007928608.1">
    <property type="nucleotide sequence ID" value="NZ_ALWX01000057.1"/>
</dbReference>
<dbReference type="GO" id="GO:0016301">
    <property type="term" value="F:kinase activity"/>
    <property type="evidence" value="ECO:0007669"/>
    <property type="project" value="UniProtKB-KW"/>
</dbReference>
<dbReference type="InterPro" id="IPR006748">
    <property type="entry name" value="NH2Glyco/OHUrea_AB-resist_kin"/>
</dbReference>
<keyword evidence="1" id="KW-0418">Kinase</keyword>
<dbReference type="GO" id="GO:0019748">
    <property type="term" value="P:secondary metabolic process"/>
    <property type="evidence" value="ECO:0007669"/>
    <property type="project" value="InterPro"/>
</dbReference>